<dbReference type="CDD" id="cd24049">
    <property type="entry name" value="ASKHA_NBD_PilM"/>
    <property type="match status" value="1"/>
</dbReference>
<dbReference type="PANTHER" id="PTHR32432:SF3">
    <property type="entry name" value="ETHANOLAMINE UTILIZATION PROTEIN EUTJ"/>
    <property type="match status" value="1"/>
</dbReference>
<dbReference type="NCBIfam" id="TIGR01175">
    <property type="entry name" value="pilM"/>
    <property type="match status" value="1"/>
</dbReference>
<dbReference type="Gene3D" id="3.30.420.40">
    <property type="match status" value="2"/>
</dbReference>
<evidence type="ECO:0000313" key="2">
    <source>
        <dbReference type="Proteomes" id="UP000230959"/>
    </source>
</evidence>
<dbReference type="SUPFAM" id="SSF53067">
    <property type="entry name" value="Actin-like ATPase domain"/>
    <property type="match status" value="2"/>
</dbReference>
<proteinExistence type="predicted"/>
<evidence type="ECO:0000313" key="1">
    <source>
        <dbReference type="EMBL" id="PJE73416.1"/>
    </source>
</evidence>
<dbReference type="AlphaFoldDB" id="A0A2M8L9W5"/>
<protein>
    <recommendedName>
        <fullName evidence="3">SHS2 domain-containing protein</fullName>
    </recommendedName>
</protein>
<sequence>MLKYKHKNMIADFFPPPKYLAMSPVCLDISDRSIKYIELRNKKDNITVERFGAYSVPQGLVENGEIKDKEKMVDLLKSIKLKLGSVYVIASLPEEKAFLSRIKLPKMEIDEMRNSIELQLDEHVPLSAKEAVFDFEVVNYSREDGHADVNLVAFPKYFVNGYRDLFTEAGFVPIVFEMEAQAFARAIVPRTNDSAIMVIDFGRTRTTFAIVSVGKVHFTTTIKASGEDVKKAIMKNLQVDQFEADGLKREEGILNEKADQKVFVSAMPTIEAIKDEALKQIYYWDSKNEEGEASEIKKVLLCGGEASLKGLAEYLGRSIGIKTEIGNPWVNVSSFDKYIPSIEKNVSLLYSTAIGLALRQFR</sequence>
<dbReference type="EMBL" id="PFER01000040">
    <property type="protein sequence ID" value="PJE73416.1"/>
    <property type="molecule type" value="Genomic_DNA"/>
</dbReference>
<dbReference type="PIRSF" id="PIRSF019169">
    <property type="entry name" value="PilM"/>
    <property type="match status" value="1"/>
</dbReference>
<evidence type="ECO:0008006" key="3">
    <source>
        <dbReference type="Google" id="ProtNLM"/>
    </source>
</evidence>
<organism evidence="1 2">
    <name type="scientific">Candidatus Terrybacteria bacterium CG10_big_fil_rev_8_21_14_0_10_41_10</name>
    <dbReference type="NCBI Taxonomy" id="1975026"/>
    <lineage>
        <taxon>Bacteria</taxon>
        <taxon>Candidatus Terryibacteriota</taxon>
    </lineage>
</organism>
<comment type="caution">
    <text evidence="1">The sequence shown here is derived from an EMBL/GenBank/DDBJ whole genome shotgun (WGS) entry which is preliminary data.</text>
</comment>
<accession>A0A2M8L9W5</accession>
<dbReference type="InterPro" id="IPR005883">
    <property type="entry name" value="PilM"/>
</dbReference>
<dbReference type="Gene3D" id="3.30.1490.300">
    <property type="match status" value="1"/>
</dbReference>
<dbReference type="Pfam" id="PF11104">
    <property type="entry name" value="PilM_2"/>
    <property type="match status" value="1"/>
</dbReference>
<dbReference type="Proteomes" id="UP000230959">
    <property type="component" value="Unassembled WGS sequence"/>
</dbReference>
<dbReference type="InterPro" id="IPR043129">
    <property type="entry name" value="ATPase_NBD"/>
</dbReference>
<reference evidence="2" key="1">
    <citation type="submission" date="2017-09" db="EMBL/GenBank/DDBJ databases">
        <title>Depth-based differentiation of microbial function through sediment-hosted aquifers and enrichment of novel symbionts in the deep terrestrial subsurface.</title>
        <authorList>
            <person name="Probst A.J."/>
            <person name="Ladd B."/>
            <person name="Jarett J.K."/>
            <person name="Geller-Mcgrath D.E."/>
            <person name="Sieber C.M.K."/>
            <person name="Emerson J.B."/>
            <person name="Anantharaman K."/>
            <person name="Thomas B.C."/>
            <person name="Malmstrom R."/>
            <person name="Stieglmeier M."/>
            <person name="Klingl A."/>
            <person name="Woyke T."/>
            <person name="Ryan C.M."/>
            <person name="Banfield J.F."/>
        </authorList>
    </citation>
    <scope>NUCLEOTIDE SEQUENCE [LARGE SCALE GENOMIC DNA]</scope>
</reference>
<gene>
    <name evidence="1" type="ORF">COV02_02790</name>
</gene>
<dbReference type="PANTHER" id="PTHR32432">
    <property type="entry name" value="CELL DIVISION PROTEIN FTSA-RELATED"/>
    <property type="match status" value="1"/>
</dbReference>
<dbReference type="InterPro" id="IPR050696">
    <property type="entry name" value="FtsA/MreB"/>
</dbReference>
<name>A0A2M8L9W5_9BACT</name>